<dbReference type="Gene3D" id="2.40.70.10">
    <property type="entry name" value="Acid Proteases"/>
    <property type="match status" value="2"/>
</dbReference>
<dbReference type="OrthoDB" id="2747330at2759"/>
<keyword evidence="4" id="KW-0378">Hydrolase</keyword>
<dbReference type="OMA" id="APSTHNY"/>
<keyword evidence="7" id="KW-1185">Reference proteome</keyword>
<feature type="domain" description="Peptidase A1" evidence="6">
    <location>
        <begin position="1"/>
        <end position="261"/>
    </location>
</feature>
<protein>
    <submittedName>
        <fullName evidence="8">Aspartyl protease family protein 2-like</fullName>
    </submittedName>
</protein>
<dbReference type="InterPro" id="IPR032861">
    <property type="entry name" value="TAXi_N"/>
</dbReference>
<dbReference type="FunFam" id="2.40.70.10:FF:000033">
    <property type="entry name" value="Aspartyl protease family protein"/>
    <property type="match status" value="1"/>
</dbReference>
<evidence type="ECO:0000256" key="3">
    <source>
        <dbReference type="ARBA" id="ARBA00022750"/>
    </source>
</evidence>
<dbReference type="eggNOG" id="KOG1339">
    <property type="taxonomic scope" value="Eukaryota"/>
</dbReference>
<dbReference type="KEGG" id="nnu:104599859"/>
<dbReference type="InterPro" id="IPR021109">
    <property type="entry name" value="Peptidase_aspartic_dom_sf"/>
</dbReference>
<gene>
    <name evidence="8" type="primary">LOC104599859</name>
</gene>
<dbReference type="PROSITE" id="PS51767">
    <property type="entry name" value="PEPTIDASE_A1"/>
    <property type="match status" value="1"/>
</dbReference>
<reference evidence="8" key="1">
    <citation type="submission" date="2025-08" db="UniProtKB">
        <authorList>
            <consortium name="RefSeq"/>
        </authorList>
    </citation>
    <scope>IDENTIFICATION</scope>
</reference>
<dbReference type="InterPro" id="IPR051708">
    <property type="entry name" value="Plant_Aspart_Prot_A1"/>
</dbReference>
<dbReference type="GO" id="GO:0006508">
    <property type="term" value="P:proteolysis"/>
    <property type="evidence" value="ECO:0007669"/>
    <property type="project" value="UniProtKB-KW"/>
</dbReference>
<evidence type="ECO:0000256" key="1">
    <source>
        <dbReference type="ARBA" id="ARBA00007447"/>
    </source>
</evidence>
<organism evidence="7 8">
    <name type="scientific">Nelumbo nucifera</name>
    <name type="common">Sacred lotus</name>
    <dbReference type="NCBI Taxonomy" id="4432"/>
    <lineage>
        <taxon>Eukaryota</taxon>
        <taxon>Viridiplantae</taxon>
        <taxon>Streptophyta</taxon>
        <taxon>Embryophyta</taxon>
        <taxon>Tracheophyta</taxon>
        <taxon>Spermatophyta</taxon>
        <taxon>Magnoliopsida</taxon>
        <taxon>Proteales</taxon>
        <taxon>Nelumbonaceae</taxon>
        <taxon>Nelumbo</taxon>
    </lineage>
</organism>
<dbReference type="AlphaFoldDB" id="A0A1U8Q6P2"/>
<dbReference type="CDD" id="cd05476">
    <property type="entry name" value="pepsin_A_like_plant"/>
    <property type="match status" value="1"/>
</dbReference>
<sequence>MAEGFFANETVTVYLSTGKKIRLSEFLVGCTLATPGRNFTDGIHGMLALGASPYSFAGQAVEIFGGKFSYCLVDILSPKNVSNYIVFGHNVHPPNMQFTSLIVNKIAPFYAVRVIGISVGGELLGIPLSVWNEDREGGTIIDSGTSLMQLAEPAYRPIMDAFISSPGLKDYTRVDDEDFEFCISVKPGELDEERVPKLVIYFADGARLVPPVRNYLHEAAPELMCLAFQPVPFPGVSVIGNLIQQHYFWEFDFMKRRLGFAPSSCTQHGH</sequence>
<evidence type="ECO:0000256" key="2">
    <source>
        <dbReference type="ARBA" id="ARBA00022670"/>
    </source>
</evidence>
<dbReference type="InterPro" id="IPR034161">
    <property type="entry name" value="Pepsin-like_plant"/>
</dbReference>
<keyword evidence="2" id="KW-0645">Protease</keyword>
<dbReference type="InterPro" id="IPR033121">
    <property type="entry name" value="PEPTIDASE_A1"/>
</dbReference>
<dbReference type="Proteomes" id="UP000189703">
    <property type="component" value="Unplaced"/>
</dbReference>
<accession>A0A1U8Q6P2</accession>
<dbReference type="Pfam" id="PF14541">
    <property type="entry name" value="TAXi_C"/>
    <property type="match status" value="1"/>
</dbReference>
<evidence type="ECO:0000313" key="8">
    <source>
        <dbReference type="RefSeq" id="XP_019053696.1"/>
    </source>
</evidence>
<dbReference type="RefSeq" id="XP_019053696.1">
    <property type="nucleotide sequence ID" value="XM_019198151.1"/>
</dbReference>
<dbReference type="PANTHER" id="PTHR47967">
    <property type="entry name" value="OS07G0603500 PROTEIN-RELATED"/>
    <property type="match status" value="1"/>
</dbReference>
<keyword evidence="5" id="KW-0325">Glycoprotein</keyword>
<dbReference type="PANTHER" id="PTHR47967:SF69">
    <property type="entry name" value="ASPARTIC PROTEINASE NANA, CHLOROPLAST"/>
    <property type="match status" value="1"/>
</dbReference>
<dbReference type="GO" id="GO:0004190">
    <property type="term" value="F:aspartic-type endopeptidase activity"/>
    <property type="evidence" value="ECO:0000318"/>
    <property type="project" value="GO_Central"/>
</dbReference>
<dbReference type="SUPFAM" id="SSF50630">
    <property type="entry name" value="Acid proteases"/>
    <property type="match status" value="1"/>
</dbReference>
<dbReference type="Pfam" id="PF14543">
    <property type="entry name" value="TAXi_N"/>
    <property type="match status" value="1"/>
</dbReference>
<evidence type="ECO:0000259" key="6">
    <source>
        <dbReference type="PROSITE" id="PS51767"/>
    </source>
</evidence>
<evidence type="ECO:0000256" key="5">
    <source>
        <dbReference type="ARBA" id="ARBA00023180"/>
    </source>
</evidence>
<proteinExistence type="inferred from homology"/>
<dbReference type="InterPro" id="IPR032799">
    <property type="entry name" value="TAXi_C"/>
</dbReference>
<comment type="similarity">
    <text evidence="1">Belongs to the peptidase A1 family.</text>
</comment>
<dbReference type="InParanoid" id="A0A1U8Q6P2"/>
<evidence type="ECO:0000256" key="4">
    <source>
        <dbReference type="ARBA" id="ARBA00022801"/>
    </source>
</evidence>
<evidence type="ECO:0000313" key="7">
    <source>
        <dbReference type="Proteomes" id="UP000189703"/>
    </source>
</evidence>
<dbReference type="GeneID" id="104599859"/>
<name>A0A1U8Q6P2_NELNU</name>
<keyword evidence="3" id="KW-0064">Aspartyl protease</keyword>